<proteinExistence type="predicted"/>
<organism evidence="1 2">
    <name type="scientific">Trueperella bernardiae</name>
    <dbReference type="NCBI Taxonomy" id="59561"/>
    <lineage>
        <taxon>Bacteria</taxon>
        <taxon>Bacillati</taxon>
        <taxon>Actinomycetota</taxon>
        <taxon>Actinomycetes</taxon>
        <taxon>Actinomycetales</taxon>
        <taxon>Actinomycetaceae</taxon>
        <taxon>Trueperella</taxon>
    </lineage>
</organism>
<evidence type="ECO:0000313" key="1">
    <source>
        <dbReference type="EMBL" id="KTF03819.1"/>
    </source>
</evidence>
<dbReference type="Proteomes" id="UP000054404">
    <property type="component" value="Unassembled WGS sequence"/>
</dbReference>
<dbReference type="RefSeq" id="WP_251769438.1">
    <property type="nucleotide sequence ID" value="NZ_CP127099.1"/>
</dbReference>
<dbReference type="STRING" id="59561.AQZ59_01419"/>
<protein>
    <submittedName>
        <fullName evidence="1">Uncharacterized protein</fullName>
    </submittedName>
</protein>
<dbReference type="PATRIC" id="fig|59561.3.peg.1412"/>
<keyword evidence="2" id="KW-1185">Reference proteome</keyword>
<gene>
    <name evidence="1" type="ORF">AQZ59_01419</name>
</gene>
<reference evidence="1 2" key="1">
    <citation type="submission" date="2015-11" db="EMBL/GenBank/DDBJ databases">
        <title>Draft Genome Sequence of the Type Strain Trueperella bernardiae LCDC 89-0504T, Isolated from Blood Culture.</title>
        <authorList>
            <person name="Bernier A.-M."/>
            <person name="Bernard K."/>
        </authorList>
    </citation>
    <scope>NUCLEOTIDE SEQUENCE [LARGE SCALE GENOMIC DNA]</scope>
    <source>
        <strain evidence="1 2">LCDC 89-0504</strain>
    </source>
</reference>
<accession>A0A0W1KIG7</accession>
<evidence type="ECO:0000313" key="2">
    <source>
        <dbReference type="Proteomes" id="UP000054404"/>
    </source>
</evidence>
<name>A0A0W1KIG7_9ACTO</name>
<dbReference type="EMBL" id="LNIZ01000006">
    <property type="protein sequence ID" value="KTF03819.1"/>
    <property type="molecule type" value="Genomic_DNA"/>
</dbReference>
<sequence>MPTAIFRETRSQWLLTGRSTTLIATSHAPAWYARLHPANPISRIARHILGNCGIKVTQRLTFG</sequence>
<comment type="caution">
    <text evidence="1">The sequence shown here is derived from an EMBL/GenBank/DDBJ whole genome shotgun (WGS) entry which is preliminary data.</text>
</comment>
<dbReference type="AlphaFoldDB" id="A0A0W1KIG7"/>